<dbReference type="InterPro" id="IPR043129">
    <property type="entry name" value="ATPase_NBD"/>
</dbReference>
<dbReference type="GO" id="GO:0009898">
    <property type="term" value="C:cytoplasmic side of plasma membrane"/>
    <property type="evidence" value="ECO:0007669"/>
    <property type="project" value="TreeGrafter"/>
</dbReference>
<dbReference type="PANTHER" id="PTHR32432:SF4">
    <property type="entry name" value="CELL DIVISION PROTEIN FTSA"/>
    <property type="match status" value="1"/>
</dbReference>
<gene>
    <name evidence="2" type="ORF">A3B93_02475</name>
</gene>
<dbReference type="Gene3D" id="3.30.420.40">
    <property type="match status" value="2"/>
</dbReference>
<dbReference type="Proteomes" id="UP000179880">
    <property type="component" value="Unassembled WGS sequence"/>
</dbReference>
<organism evidence="2 3">
    <name type="scientific">Candidatus Nomurabacteria bacterium RIFCSPHIGHO2_02_FULL_42_24</name>
    <dbReference type="NCBI Taxonomy" id="1801757"/>
    <lineage>
        <taxon>Bacteria</taxon>
        <taxon>Candidatus Nomuraibacteriota</taxon>
    </lineage>
</organism>
<dbReference type="SUPFAM" id="SSF53067">
    <property type="entry name" value="Actin-like ATPase domain"/>
    <property type="match status" value="2"/>
</dbReference>
<feature type="domain" description="SHS2" evidence="1">
    <location>
        <begin position="1"/>
        <end position="160"/>
    </location>
</feature>
<evidence type="ECO:0000313" key="2">
    <source>
        <dbReference type="EMBL" id="OGI82058.1"/>
    </source>
</evidence>
<dbReference type="SMART" id="SM00842">
    <property type="entry name" value="FtsA"/>
    <property type="match status" value="1"/>
</dbReference>
<accession>A0A1F6WJJ0</accession>
<dbReference type="Pfam" id="PF14450">
    <property type="entry name" value="FtsA"/>
    <property type="match status" value="1"/>
</dbReference>
<name>A0A1F6WJJ0_9BACT</name>
<proteinExistence type="predicted"/>
<dbReference type="InterPro" id="IPR050696">
    <property type="entry name" value="FtsA/MreB"/>
</dbReference>
<sequence>MAESKGLRHGYVVNPAEVSKSVEKAVHEAEKNSGLKIRRAFASIGGISLGSEISSGSTVVTRADGEITMLDIKKAMAEAEEALHLPNKRILESMPIAFKLDGKEVLGGRPEGLHGNKLEVKVLYMTCLEHHFSDLIIAIEEAGVEVLNVIPSPYAASLVALNEKQKIVGCALLNIGAETTSLIAFENNLPIVMHVFSIGSADITNDIALGLRVPLEEAEGIKTGALMRDYPKKKLDQIMEARLSDIFELVDKQLKKINRSGLLPAGITLTGGGSNVSFIEDLSRDFLHLPSKVGLSSFGEAERGKLRDHSWFVAYGLTLVSPSTEQNSNRRNSWLKNLKESFSSLTRQLLP</sequence>
<dbReference type="PANTHER" id="PTHR32432">
    <property type="entry name" value="CELL DIVISION PROTEIN FTSA-RELATED"/>
    <property type="match status" value="1"/>
</dbReference>
<evidence type="ECO:0000259" key="1">
    <source>
        <dbReference type="SMART" id="SM00842"/>
    </source>
</evidence>
<comment type="caution">
    <text evidence="2">The sequence shown here is derived from an EMBL/GenBank/DDBJ whole genome shotgun (WGS) entry which is preliminary data.</text>
</comment>
<protein>
    <recommendedName>
        <fullName evidence="1">SHS2 domain-containing protein</fullName>
    </recommendedName>
</protein>
<dbReference type="AlphaFoldDB" id="A0A1F6WJJ0"/>
<reference evidence="2 3" key="1">
    <citation type="journal article" date="2016" name="Nat. Commun.">
        <title>Thousands of microbial genomes shed light on interconnected biogeochemical processes in an aquifer system.</title>
        <authorList>
            <person name="Anantharaman K."/>
            <person name="Brown C.T."/>
            <person name="Hug L.A."/>
            <person name="Sharon I."/>
            <person name="Castelle C.J."/>
            <person name="Probst A.J."/>
            <person name="Thomas B.C."/>
            <person name="Singh A."/>
            <person name="Wilkins M.J."/>
            <person name="Karaoz U."/>
            <person name="Brodie E.L."/>
            <person name="Williams K.H."/>
            <person name="Hubbard S.S."/>
            <person name="Banfield J.F."/>
        </authorList>
    </citation>
    <scope>NUCLEOTIDE SEQUENCE [LARGE SCALE GENOMIC DNA]</scope>
</reference>
<dbReference type="GO" id="GO:0032153">
    <property type="term" value="C:cell division site"/>
    <property type="evidence" value="ECO:0007669"/>
    <property type="project" value="TreeGrafter"/>
</dbReference>
<dbReference type="GO" id="GO:0051301">
    <property type="term" value="P:cell division"/>
    <property type="evidence" value="ECO:0007669"/>
    <property type="project" value="InterPro"/>
</dbReference>
<evidence type="ECO:0000313" key="3">
    <source>
        <dbReference type="Proteomes" id="UP000179880"/>
    </source>
</evidence>
<dbReference type="Pfam" id="PF02491">
    <property type="entry name" value="SHS2_FTSA"/>
    <property type="match status" value="1"/>
</dbReference>
<dbReference type="EMBL" id="MFUH01000013">
    <property type="protein sequence ID" value="OGI82058.1"/>
    <property type="molecule type" value="Genomic_DNA"/>
</dbReference>
<dbReference type="InterPro" id="IPR003494">
    <property type="entry name" value="SHS2_FtsA"/>
</dbReference>